<dbReference type="Proteomes" id="UP000187085">
    <property type="component" value="Unassembled WGS sequence"/>
</dbReference>
<dbReference type="InterPro" id="IPR004659">
    <property type="entry name" value="RNase_E/G"/>
</dbReference>
<keyword evidence="5" id="KW-0963">Cytoplasm</keyword>
<keyword evidence="7" id="KW-0819">tRNA processing</keyword>
<reference evidence="18 19" key="1">
    <citation type="submission" date="2016-12" db="EMBL/GenBank/DDBJ databases">
        <title>Draft genome of Tersicoccus phoenicis 1P05MA.</title>
        <authorList>
            <person name="Nakajima Y."/>
            <person name="Yoshizawa S."/>
            <person name="Nakamura K."/>
            <person name="Ogura Y."/>
            <person name="Hayashi T."/>
            <person name="Kogure K."/>
        </authorList>
    </citation>
    <scope>NUCLEOTIDE SEQUENCE [LARGE SCALE GENOMIC DNA]</scope>
    <source>
        <strain evidence="18 19">1p05MA</strain>
    </source>
</reference>
<dbReference type="Gene3D" id="2.40.50.140">
    <property type="entry name" value="Nucleic acid-binding proteins"/>
    <property type="match status" value="1"/>
</dbReference>
<feature type="compositionally biased region" description="Basic and acidic residues" evidence="16">
    <location>
        <begin position="951"/>
        <end position="962"/>
    </location>
</feature>
<evidence type="ECO:0000256" key="10">
    <source>
        <dbReference type="ARBA" id="ARBA00022833"/>
    </source>
</evidence>
<comment type="catalytic activity">
    <reaction evidence="13">
        <text>Endonucleolytic cleavage of single-stranded RNA in A- and U-rich regions.</text>
        <dbReference type="EC" id="3.1.26.12"/>
    </reaction>
</comment>
<dbReference type="GO" id="GO:0008995">
    <property type="term" value="F:ribonuclease E activity"/>
    <property type="evidence" value="ECO:0007669"/>
    <property type="project" value="UniProtKB-EC"/>
</dbReference>
<gene>
    <name evidence="18" type="ORF">BKD30_07875</name>
</gene>
<evidence type="ECO:0000256" key="6">
    <source>
        <dbReference type="ARBA" id="ARBA00022664"/>
    </source>
</evidence>
<feature type="compositionally biased region" description="Low complexity" evidence="16">
    <location>
        <begin position="151"/>
        <end position="174"/>
    </location>
</feature>
<dbReference type="PANTHER" id="PTHR30001:SF0">
    <property type="entry name" value="RIBONUCLEASE G"/>
    <property type="match status" value="1"/>
</dbReference>
<feature type="compositionally biased region" description="Basic and acidic residues" evidence="16">
    <location>
        <begin position="1215"/>
        <end position="1228"/>
    </location>
</feature>
<comment type="cofactor">
    <cofactor evidence="2">
        <name>Zn(2+)</name>
        <dbReference type="ChEBI" id="CHEBI:29105"/>
    </cofactor>
</comment>
<dbReference type="OrthoDB" id="9804278at2"/>
<feature type="compositionally biased region" description="Low complexity" evidence="16">
    <location>
        <begin position="1129"/>
        <end position="1168"/>
    </location>
</feature>
<feature type="compositionally biased region" description="Basic and acidic residues" evidence="16">
    <location>
        <begin position="425"/>
        <end position="445"/>
    </location>
</feature>
<feature type="compositionally biased region" description="Low complexity" evidence="16">
    <location>
        <begin position="963"/>
        <end position="979"/>
    </location>
</feature>
<organism evidence="18 19">
    <name type="scientific">Tersicoccus phoenicis</name>
    <dbReference type="NCBI Taxonomy" id="554083"/>
    <lineage>
        <taxon>Bacteria</taxon>
        <taxon>Bacillati</taxon>
        <taxon>Actinomycetota</taxon>
        <taxon>Actinomycetes</taxon>
        <taxon>Micrococcales</taxon>
        <taxon>Micrococcaceae</taxon>
        <taxon>Tersicoccus</taxon>
    </lineage>
</organism>
<dbReference type="GO" id="GO:0046872">
    <property type="term" value="F:metal ion binding"/>
    <property type="evidence" value="ECO:0007669"/>
    <property type="project" value="UniProtKB-KW"/>
</dbReference>
<evidence type="ECO:0000313" key="18">
    <source>
        <dbReference type="EMBL" id="OMH24682.1"/>
    </source>
</evidence>
<dbReference type="SMART" id="SM00316">
    <property type="entry name" value="S1"/>
    <property type="match status" value="1"/>
</dbReference>
<dbReference type="InterPro" id="IPR019307">
    <property type="entry name" value="RNA-bd_AU-1/RNase_E/G"/>
</dbReference>
<proteinExistence type="inferred from homology"/>
<evidence type="ECO:0000256" key="12">
    <source>
        <dbReference type="ARBA" id="ARBA00022884"/>
    </source>
</evidence>
<feature type="compositionally biased region" description="Low complexity" evidence="16">
    <location>
        <begin position="115"/>
        <end position="142"/>
    </location>
</feature>
<dbReference type="FunFam" id="2.40.50.140:FF:000066">
    <property type="entry name" value="Ribonuclease E"/>
    <property type="match status" value="1"/>
</dbReference>
<feature type="compositionally biased region" description="Low complexity" evidence="16">
    <location>
        <begin position="915"/>
        <end position="930"/>
    </location>
</feature>
<keyword evidence="6" id="KW-0507">mRNA processing</keyword>
<comment type="cofactor">
    <cofactor evidence="1">
        <name>Mg(2+)</name>
        <dbReference type="ChEBI" id="CHEBI:18420"/>
    </cofactor>
</comment>
<comment type="subcellular location">
    <subcellularLocation>
        <location evidence="3">Cytoplasm</location>
    </subcellularLocation>
</comment>
<dbReference type="InterPro" id="IPR012340">
    <property type="entry name" value="NA-bd_OB-fold"/>
</dbReference>
<evidence type="ECO:0000256" key="7">
    <source>
        <dbReference type="ARBA" id="ARBA00022694"/>
    </source>
</evidence>
<feature type="compositionally biased region" description="Low complexity" evidence="16">
    <location>
        <begin position="324"/>
        <end position="353"/>
    </location>
</feature>
<feature type="region of interest" description="Disordered" evidence="16">
    <location>
        <begin position="1"/>
        <end position="445"/>
    </location>
</feature>
<feature type="domain" description="S1 motif" evidence="17">
    <location>
        <begin position="497"/>
        <end position="580"/>
    </location>
</feature>
<evidence type="ECO:0000256" key="2">
    <source>
        <dbReference type="ARBA" id="ARBA00001947"/>
    </source>
</evidence>
<keyword evidence="19" id="KW-1185">Reference proteome</keyword>
<keyword evidence="12" id="KW-0694">RNA-binding</keyword>
<dbReference type="GO" id="GO:0003723">
    <property type="term" value="F:RNA binding"/>
    <property type="evidence" value="ECO:0007669"/>
    <property type="project" value="UniProtKB-KW"/>
</dbReference>
<dbReference type="GO" id="GO:0006397">
    <property type="term" value="P:mRNA processing"/>
    <property type="evidence" value="ECO:0007669"/>
    <property type="project" value="UniProtKB-KW"/>
</dbReference>
<feature type="compositionally biased region" description="Basic residues" evidence="16">
    <location>
        <begin position="311"/>
        <end position="323"/>
    </location>
</feature>
<name>A0A1R1LAX1_9MICC</name>
<dbReference type="PANTHER" id="PTHR30001">
    <property type="entry name" value="RIBONUCLEASE"/>
    <property type="match status" value="1"/>
</dbReference>
<evidence type="ECO:0000256" key="11">
    <source>
        <dbReference type="ARBA" id="ARBA00022842"/>
    </source>
</evidence>
<feature type="compositionally biased region" description="Low complexity" evidence="16">
    <location>
        <begin position="197"/>
        <end position="210"/>
    </location>
</feature>
<evidence type="ECO:0000259" key="17">
    <source>
        <dbReference type="PROSITE" id="PS50126"/>
    </source>
</evidence>
<feature type="compositionally biased region" description="Low complexity" evidence="16">
    <location>
        <begin position="219"/>
        <end position="234"/>
    </location>
</feature>
<feature type="region of interest" description="Disordered" evidence="16">
    <location>
        <begin position="1129"/>
        <end position="1295"/>
    </location>
</feature>
<feature type="compositionally biased region" description="Basic residues" evidence="16">
    <location>
        <begin position="1002"/>
        <end position="1015"/>
    </location>
</feature>
<feature type="compositionally biased region" description="Low complexity" evidence="16">
    <location>
        <begin position="49"/>
        <end position="73"/>
    </location>
</feature>
<accession>A0A1R1LAX1</accession>
<dbReference type="EMBL" id="MRDE01000050">
    <property type="protein sequence ID" value="OMH24682.1"/>
    <property type="molecule type" value="Genomic_DNA"/>
</dbReference>
<comment type="caution">
    <text evidence="18">The sequence shown here is derived from an EMBL/GenBank/DDBJ whole genome shotgun (WGS) entry which is preliminary data.</text>
</comment>
<feature type="compositionally biased region" description="Low complexity" evidence="16">
    <location>
        <begin position="8"/>
        <end position="19"/>
    </location>
</feature>
<dbReference type="PROSITE" id="PS50126">
    <property type="entry name" value="S1"/>
    <property type="match status" value="1"/>
</dbReference>
<evidence type="ECO:0000256" key="3">
    <source>
        <dbReference type="ARBA" id="ARBA00004496"/>
    </source>
</evidence>
<dbReference type="EC" id="3.1.26.12" evidence="14"/>
<dbReference type="NCBIfam" id="TIGR00757">
    <property type="entry name" value="RNaseEG"/>
    <property type="match status" value="1"/>
</dbReference>
<evidence type="ECO:0000256" key="9">
    <source>
        <dbReference type="ARBA" id="ARBA00022801"/>
    </source>
</evidence>
<dbReference type="CDD" id="cd04453">
    <property type="entry name" value="S1_RNase_E"/>
    <property type="match status" value="1"/>
</dbReference>
<feature type="compositionally biased region" description="Gly residues" evidence="16">
    <location>
        <begin position="881"/>
        <end position="902"/>
    </location>
</feature>
<evidence type="ECO:0000313" key="19">
    <source>
        <dbReference type="Proteomes" id="UP000187085"/>
    </source>
</evidence>
<keyword evidence="8" id="KW-0479">Metal-binding</keyword>
<evidence type="ECO:0000256" key="14">
    <source>
        <dbReference type="ARBA" id="ARBA00066879"/>
    </source>
</evidence>
<dbReference type="InterPro" id="IPR003029">
    <property type="entry name" value="S1_domain"/>
</dbReference>
<evidence type="ECO:0000256" key="4">
    <source>
        <dbReference type="ARBA" id="ARBA00005522"/>
    </source>
</evidence>
<dbReference type="GO" id="GO:0005737">
    <property type="term" value="C:cytoplasm"/>
    <property type="evidence" value="ECO:0007669"/>
    <property type="project" value="UniProtKB-SubCell"/>
</dbReference>
<dbReference type="GO" id="GO:0008033">
    <property type="term" value="P:tRNA processing"/>
    <property type="evidence" value="ECO:0007669"/>
    <property type="project" value="UniProtKB-KW"/>
</dbReference>
<feature type="compositionally biased region" description="Acidic residues" evidence="16">
    <location>
        <begin position="290"/>
        <end position="305"/>
    </location>
</feature>
<comment type="similarity">
    <text evidence="4">Belongs to the RNase E/G family.</text>
</comment>
<keyword evidence="9" id="KW-0378">Hydrolase</keyword>
<sequence>MDNTGSVTEPEQTPESSTTAAGETTDDTSTGSVAEEPATKPARRRSSRRTTPTTATDGATAEEVTTAETASPAQTTVDGPVPSTAEDRAEAATSTAEGGDVSAAAEDTDDHVAQKAASRSTGARARTTGTRTTGSRTSSTRTSSRKKAAEAGEAPAEAAAPNEADAAAAPAGDETPTVGEQSAVEAPAETAEDRAEAASAAAETPAAAEPEAVEETPTEDAATAAEAVEPDAAAQTPTGNGASEDTGPEAAEPAPSPMSLLFQAPDLDQLQEQVRARAQSRKAQTAEAHEIEETEDTDDDGEGDDGDGRGRSRRGGRRGRGRGRSSSGGSDSTDEASTAADADSTTENETGAETAERTGDRSAAKDEDTGETSSRRRRRRRRGDADLELTGGEDDDPPNTVTRVRAPRSRAEAPSNKVTSVKGSTRLEAKRQRRRESRETGRRRHGITEAEFLARRESVDRQMIVRQVEERIQIGVLEDGVLAEHFVSKTQQDSLIGNVYLGKVQNVLPSMEAAFIDIGRGRNAVLYAGEVNWNAPGLEGQPRRIEVALKSGDPVLVQVTKDPIGHKGARLTSQISLPGRFLVYVPGGSMTGISRKLPDNERQRLKKILKDRLPEGAGVIVRTAAEGASEEELTNDINRLRAQWEGIQQTAQAPKTLAPQMLYAEPDLTIKVVRDVFNEDFSKLIVSGEHAWDTIEAYVTYVAPDLLSRLEKWEKDEDLFTASRIDEQIAKALDRKVFLPSGGSLVIDRTEAMTVVDVNTGRFTGSGGNLEETVTKNNLEAAEEIVRQLRLRDIGGIIVIDFIDMVLEANRDLVLRRLVECLGRDRTKHQVAEVTSLGLVQMTRKRMGTGLLEVFSESCEACGGRGIITHGEPVEHRRHAGGGNGGGGNGNGGSGNGSGNGPGRSEKKRNRRSSSEGAAEPAAPAPTQDPEAAERAAKARAAMGNIAKALHPTDEHGEHGETAEAAPAASAEMIPAEASTAGPSAGPGEHVSGAEGEARPSRRDRRRRGRGRKRREIAENAPAETPSDDGSAAGHAEPGGDVELTLNGERVTVPHGHRASSGDGDLTLDSLSRAFDAAGSGRGARQPDDAVASAVRNALLAADAADDGEVGDDVVAVEDVAVRAIDAAAAGADATDPGADVDPAGTGRADAVAAAAFPAETPTGAPAEEPARPRRRSRRAASSGVGDASTITVVDTATRADTEPAAVFSSADAATRGRADQHGQEPSREPAAAPTVLGVGVSAADLARPDEEPASGAGESSGQNKSHGEDGSNGADGTEQTHGPATDGGEVASVE</sequence>
<protein>
    <recommendedName>
        <fullName evidence="15">Ribonuclease E</fullName>
        <ecNumber evidence="14">3.1.26.12</ecNumber>
    </recommendedName>
</protein>
<evidence type="ECO:0000256" key="5">
    <source>
        <dbReference type="ARBA" id="ARBA00022490"/>
    </source>
</evidence>
<feature type="compositionally biased region" description="Basic and acidic residues" evidence="16">
    <location>
        <begin position="354"/>
        <end position="367"/>
    </location>
</feature>
<dbReference type="Pfam" id="PF10150">
    <property type="entry name" value="RNase_E_G"/>
    <property type="match status" value="1"/>
</dbReference>
<dbReference type="SUPFAM" id="SSF50249">
    <property type="entry name" value="Nucleic acid-binding proteins"/>
    <property type="match status" value="1"/>
</dbReference>
<feature type="compositionally biased region" description="Low complexity" evidence="16">
    <location>
        <begin position="939"/>
        <end position="949"/>
    </location>
</feature>
<dbReference type="GO" id="GO:0006364">
    <property type="term" value="P:rRNA processing"/>
    <property type="evidence" value="ECO:0007669"/>
    <property type="project" value="TreeGrafter"/>
</dbReference>
<evidence type="ECO:0000256" key="16">
    <source>
        <dbReference type="SAM" id="MobiDB-lite"/>
    </source>
</evidence>
<dbReference type="STRING" id="554083.BKD30_07875"/>
<evidence type="ECO:0000256" key="13">
    <source>
        <dbReference type="ARBA" id="ARBA00050524"/>
    </source>
</evidence>
<evidence type="ECO:0000256" key="15">
    <source>
        <dbReference type="ARBA" id="ARBA00072999"/>
    </source>
</evidence>
<feature type="region of interest" description="Disordered" evidence="16">
    <location>
        <begin position="875"/>
        <end position="1068"/>
    </location>
</feature>
<evidence type="ECO:0000256" key="1">
    <source>
        <dbReference type="ARBA" id="ARBA00001946"/>
    </source>
</evidence>
<keyword evidence="11" id="KW-0460">Magnesium</keyword>
<keyword evidence="10" id="KW-0862">Zinc</keyword>
<evidence type="ECO:0000256" key="8">
    <source>
        <dbReference type="ARBA" id="ARBA00022723"/>
    </source>
</evidence>